<evidence type="ECO:0000313" key="1">
    <source>
        <dbReference type="EMBL" id="NYJ74155.1"/>
    </source>
</evidence>
<comment type="caution">
    <text evidence="1">The sequence shown here is derived from an EMBL/GenBank/DDBJ whole genome shotgun (WGS) entry which is preliminary data.</text>
</comment>
<sequence>MDRRGRWQVSPDALEHEAGALGAISHPAEYGAARTVLALAAAVSGAESLTAAVRFGQRSATAFSGLDEQRAGLTRALRRAAAAYAGQEAEVEAGMRPGP</sequence>
<dbReference type="AlphaFoldDB" id="A0A853DIZ6"/>
<organism evidence="1 2">
    <name type="scientific">Allobranchiibius huperziae</name>
    <dbReference type="NCBI Taxonomy" id="1874116"/>
    <lineage>
        <taxon>Bacteria</taxon>
        <taxon>Bacillati</taxon>
        <taxon>Actinomycetota</taxon>
        <taxon>Actinomycetes</taxon>
        <taxon>Micrococcales</taxon>
        <taxon>Dermacoccaceae</taxon>
        <taxon>Allobranchiibius</taxon>
    </lineage>
</organism>
<dbReference type="Proteomes" id="UP000571817">
    <property type="component" value="Unassembled WGS sequence"/>
</dbReference>
<dbReference type="EMBL" id="JACCFW010000001">
    <property type="protein sequence ID" value="NYJ74155.1"/>
    <property type="molecule type" value="Genomic_DNA"/>
</dbReference>
<protein>
    <submittedName>
        <fullName evidence="1">Uncharacterized protein</fullName>
    </submittedName>
</protein>
<accession>A0A853DIZ6</accession>
<dbReference type="RefSeq" id="WP_179479832.1">
    <property type="nucleotide sequence ID" value="NZ_JACCFW010000001.1"/>
</dbReference>
<reference evidence="1 2" key="1">
    <citation type="submission" date="2020-07" db="EMBL/GenBank/DDBJ databases">
        <title>Sequencing the genomes of 1000 actinobacteria strains.</title>
        <authorList>
            <person name="Klenk H.-P."/>
        </authorList>
    </citation>
    <scope>NUCLEOTIDE SEQUENCE [LARGE SCALE GENOMIC DNA]</scope>
    <source>
        <strain evidence="1 2">DSM 29531</strain>
    </source>
</reference>
<keyword evidence="2" id="KW-1185">Reference proteome</keyword>
<gene>
    <name evidence="1" type="ORF">HNR15_001118</name>
</gene>
<proteinExistence type="predicted"/>
<name>A0A853DIZ6_9MICO</name>
<evidence type="ECO:0000313" key="2">
    <source>
        <dbReference type="Proteomes" id="UP000571817"/>
    </source>
</evidence>